<dbReference type="Pfam" id="PF07690">
    <property type="entry name" value="MFS_1"/>
    <property type="match status" value="1"/>
</dbReference>
<organism evidence="9 10">
    <name type="scientific">Linnemannia gamsii</name>
    <dbReference type="NCBI Taxonomy" id="64522"/>
    <lineage>
        <taxon>Eukaryota</taxon>
        <taxon>Fungi</taxon>
        <taxon>Fungi incertae sedis</taxon>
        <taxon>Mucoromycota</taxon>
        <taxon>Mortierellomycotina</taxon>
        <taxon>Mortierellomycetes</taxon>
        <taxon>Mortierellales</taxon>
        <taxon>Mortierellaceae</taxon>
        <taxon>Linnemannia</taxon>
    </lineage>
</organism>
<dbReference type="GO" id="GO:0022857">
    <property type="term" value="F:transmembrane transporter activity"/>
    <property type="evidence" value="ECO:0007669"/>
    <property type="project" value="InterPro"/>
</dbReference>
<dbReference type="PANTHER" id="PTHR43791">
    <property type="entry name" value="PERMEASE-RELATED"/>
    <property type="match status" value="1"/>
</dbReference>
<comment type="subcellular location">
    <subcellularLocation>
        <location evidence="1">Membrane</location>
        <topology evidence="1">Multi-pass membrane protein</topology>
    </subcellularLocation>
</comment>
<keyword evidence="3 7" id="KW-0812">Transmembrane</keyword>
<sequence>MTSLSAIHLQVLAPTYTSSGSGSSSSTLRSPDSSFHDERDGDDEGVDNENDEDGRDHSRRQRDGSGGDHRRASVNGIDHALKLNFLSTLGPGIPVTPTASVFGDGLNNFIRRDPSNPGGLFGYSPEEEKRVVHKIDWRIIPILGMFYGASTLNRINLTNARMFAFENSLHATQEQFSWAIAVFYVGFGLAEIPSMIALLYLTPKIWLPASMFTWGCITFLMAWIKISPLLMVGRFFLGITEAALIPGVLMYIAMFYKRSEQTFRMALLQMFSSAAGALGGLISGGIGFLDGRLNLHGWQWIFIIESLPTMALAVAAWFLLTKSPESAPWLDQRETSIAIYRIRNDTKIKVSRQITKESVLAALKDPKVYIFMILNLCVAIPVLSRAWMALAKALKDGKLPLDPISAIPGVIPNEEPISIIGSSPGYLQPGVQSLMREPTSEARMLAQLLSAPAYLMGAISTFAIAVLAGRTQQRGMIMIGLAVVTIVGYCMMLFTLNVYVNYAGVIIISMGQTPMTPIVTTWLTTNIGGYAKRAISIAMFLLSSSVAGVLGSQLYKSRNAPHYTKGHLVNIGMMVTIMLFSLLQRFIMKRENTRRNYSVSYGVNPLKILTKAEMRDITDKHPAYRYTL</sequence>
<gene>
    <name evidence="9" type="ORF">BGZ97_002578</name>
</gene>
<feature type="transmembrane region" description="Helical" evidence="7">
    <location>
        <begin position="368"/>
        <end position="390"/>
    </location>
</feature>
<proteinExistence type="predicted"/>
<feature type="compositionally biased region" description="Acidic residues" evidence="6">
    <location>
        <begin position="40"/>
        <end position="53"/>
    </location>
</feature>
<feature type="region of interest" description="Disordered" evidence="6">
    <location>
        <begin position="14"/>
        <end position="72"/>
    </location>
</feature>
<feature type="transmembrane region" description="Helical" evidence="7">
    <location>
        <begin position="502"/>
        <end position="523"/>
    </location>
</feature>
<feature type="compositionally biased region" description="Low complexity" evidence="6">
    <location>
        <begin position="18"/>
        <end position="33"/>
    </location>
</feature>
<dbReference type="EMBL" id="JAAAIN010001574">
    <property type="protein sequence ID" value="KAG0301872.1"/>
    <property type="molecule type" value="Genomic_DNA"/>
</dbReference>
<dbReference type="InterPro" id="IPR036259">
    <property type="entry name" value="MFS_trans_sf"/>
</dbReference>
<evidence type="ECO:0000256" key="3">
    <source>
        <dbReference type="ARBA" id="ARBA00022692"/>
    </source>
</evidence>
<evidence type="ECO:0000256" key="6">
    <source>
        <dbReference type="SAM" id="MobiDB-lite"/>
    </source>
</evidence>
<keyword evidence="4 7" id="KW-1133">Transmembrane helix</keyword>
<evidence type="ECO:0000256" key="7">
    <source>
        <dbReference type="SAM" id="Phobius"/>
    </source>
</evidence>
<feature type="compositionally biased region" description="Basic and acidic residues" evidence="6">
    <location>
        <begin position="61"/>
        <end position="71"/>
    </location>
</feature>
<evidence type="ECO:0000256" key="2">
    <source>
        <dbReference type="ARBA" id="ARBA00022448"/>
    </source>
</evidence>
<dbReference type="FunFam" id="1.20.1250.20:FF:000018">
    <property type="entry name" value="MFS transporter permease"/>
    <property type="match status" value="1"/>
</dbReference>
<dbReference type="InterPro" id="IPR020846">
    <property type="entry name" value="MFS_dom"/>
</dbReference>
<evidence type="ECO:0000313" key="10">
    <source>
        <dbReference type="Proteomes" id="UP000823405"/>
    </source>
</evidence>
<evidence type="ECO:0000259" key="8">
    <source>
        <dbReference type="PROSITE" id="PS50850"/>
    </source>
</evidence>
<feature type="transmembrane region" description="Helical" evidence="7">
    <location>
        <begin position="266"/>
        <end position="288"/>
    </location>
</feature>
<feature type="transmembrane region" description="Helical" evidence="7">
    <location>
        <begin position="300"/>
        <end position="320"/>
    </location>
</feature>
<dbReference type="InterPro" id="IPR011701">
    <property type="entry name" value="MFS"/>
</dbReference>
<reference evidence="9" key="1">
    <citation type="journal article" date="2020" name="Fungal Divers.">
        <title>Resolving the Mortierellaceae phylogeny through synthesis of multi-gene phylogenetics and phylogenomics.</title>
        <authorList>
            <person name="Vandepol N."/>
            <person name="Liber J."/>
            <person name="Desiro A."/>
            <person name="Na H."/>
            <person name="Kennedy M."/>
            <person name="Barry K."/>
            <person name="Grigoriev I.V."/>
            <person name="Miller A.N."/>
            <person name="O'Donnell K."/>
            <person name="Stajich J.E."/>
            <person name="Bonito G."/>
        </authorList>
    </citation>
    <scope>NUCLEOTIDE SEQUENCE</scope>
    <source>
        <strain evidence="9">NVP60</strain>
    </source>
</reference>
<evidence type="ECO:0000256" key="1">
    <source>
        <dbReference type="ARBA" id="ARBA00004141"/>
    </source>
</evidence>
<feature type="transmembrane region" description="Helical" evidence="7">
    <location>
        <begin position="444"/>
        <end position="468"/>
    </location>
</feature>
<keyword evidence="2" id="KW-0813">Transport</keyword>
<dbReference type="PROSITE" id="PS50850">
    <property type="entry name" value="MFS"/>
    <property type="match status" value="1"/>
</dbReference>
<comment type="caution">
    <text evidence="9">The sequence shown here is derived from an EMBL/GenBank/DDBJ whole genome shotgun (WGS) entry which is preliminary data.</text>
</comment>
<accession>A0A9P6QYH8</accession>
<name>A0A9P6QYH8_9FUNG</name>
<dbReference type="GO" id="GO:0016020">
    <property type="term" value="C:membrane"/>
    <property type="evidence" value="ECO:0007669"/>
    <property type="project" value="UniProtKB-SubCell"/>
</dbReference>
<evidence type="ECO:0000313" key="9">
    <source>
        <dbReference type="EMBL" id="KAG0301872.1"/>
    </source>
</evidence>
<dbReference type="Proteomes" id="UP000823405">
    <property type="component" value="Unassembled WGS sequence"/>
</dbReference>
<feature type="transmembrane region" description="Helical" evidence="7">
    <location>
        <begin position="535"/>
        <end position="555"/>
    </location>
</feature>
<dbReference type="AlphaFoldDB" id="A0A9P6QYH8"/>
<feature type="transmembrane region" description="Helical" evidence="7">
    <location>
        <begin position="475"/>
        <end position="496"/>
    </location>
</feature>
<feature type="transmembrane region" description="Helical" evidence="7">
    <location>
        <begin position="176"/>
        <end position="198"/>
    </location>
</feature>
<feature type="transmembrane region" description="Helical" evidence="7">
    <location>
        <begin position="232"/>
        <end position="254"/>
    </location>
</feature>
<evidence type="ECO:0000256" key="5">
    <source>
        <dbReference type="ARBA" id="ARBA00023136"/>
    </source>
</evidence>
<feature type="transmembrane region" description="Helical" evidence="7">
    <location>
        <begin position="567"/>
        <end position="587"/>
    </location>
</feature>
<dbReference type="OrthoDB" id="2985014at2759"/>
<feature type="transmembrane region" description="Helical" evidence="7">
    <location>
        <begin position="139"/>
        <end position="156"/>
    </location>
</feature>
<keyword evidence="5 7" id="KW-0472">Membrane</keyword>
<evidence type="ECO:0000256" key="4">
    <source>
        <dbReference type="ARBA" id="ARBA00022989"/>
    </source>
</evidence>
<feature type="domain" description="Major facilitator superfamily (MFS) profile" evidence="8">
    <location>
        <begin position="137"/>
        <end position="593"/>
    </location>
</feature>
<protein>
    <recommendedName>
        <fullName evidence="8">Major facilitator superfamily (MFS) profile domain-containing protein</fullName>
    </recommendedName>
</protein>
<feature type="transmembrane region" description="Helical" evidence="7">
    <location>
        <begin position="205"/>
        <end position="226"/>
    </location>
</feature>
<dbReference type="SUPFAM" id="SSF103473">
    <property type="entry name" value="MFS general substrate transporter"/>
    <property type="match status" value="1"/>
</dbReference>
<dbReference type="Gene3D" id="1.20.1250.20">
    <property type="entry name" value="MFS general substrate transporter like domains"/>
    <property type="match status" value="2"/>
</dbReference>
<keyword evidence="10" id="KW-1185">Reference proteome</keyword>
<dbReference type="PANTHER" id="PTHR43791:SF36">
    <property type="entry name" value="TRANSPORTER, PUTATIVE (AFU_ORTHOLOGUE AFUA_6G08340)-RELATED"/>
    <property type="match status" value="1"/>
</dbReference>